<feature type="compositionally biased region" description="Polar residues" evidence="1">
    <location>
        <begin position="161"/>
        <end position="173"/>
    </location>
</feature>
<evidence type="ECO:0000313" key="3">
    <source>
        <dbReference type="Proteomes" id="UP000016935"/>
    </source>
</evidence>
<sequence length="238" mass="26406">MRYAKRYRKGQLLKLLQAACPSALASFPDPSTFEFRVINRKTYLRIGRKTGYSRLCPAWVKMSGSCKPWLDVRSIDSGILSLGYCTFQGEGIFSAITGDAGGYAWSNEMKALVSFVFVYAGQAEMFADFDWGKGLPIFIEVLELIEVREKAKERGEDESESASVTSDENTQSVADEDTYDSESDEEIGTSSSEREEEDAGEPSESDTSAQKIAEAEKKRSLSPTGDDEVLTSKKPRFD</sequence>
<feature type="region of interest" description="Disordered" evidence="1">
    <location>
        <begin position="152"/>
        <end position="238"/>
    </location>
</feature>
<gene>
    <name evidence="2" type="ORF">SETTUDRAFT_31223</name>
</gene>
<name>R0KBY8_EXST2</name>
<dbReference type="Proteomes" id="UP000016935">
    <property type="component" value="Unassembled WGS sequence"/>
</dbReference>
<reference evidence="2 3" key="2">
    <citation type="journal article" date="2013" name="PLoS Genet.">
        <title>Comparative genome structure, secondary metabolite, and effector coding capacity across Cochliobolus pathogens.</title>
        <authorList>
            <person name="Condon B.J."/>
            <person name="Leng Y."/>
            <person name="Wu D."/>
            <person name="Bushley K.E."/>
            <person name="Ohm R.A."/>
            <person name="Otillar R."/>
            <person name="Martin J."/>
            <person name="Schackwitz W."/>
            <person name="Grimwood J."/>
            <person name="MohdZainudin N."/>
            <person name="Xue C."/>
            <person name="Wang R."/>
            <person name="Manning V.A."/>
            <person name="Dhillon B."/>
            <person name="Tu Z.J."/>
            <person name="Steffenson B.J."/>
            <person name="Salamov A."/>
            <person name="Sun H."/>
            <person name="Lowry S."/>
            <person name="LaButti K."/>
            <person name="Han J."/>
            <person name="Copeland A."/>
            <person name="Lindquist E."/>
            <person name="Barry K."/>
            <person name="Schmutz J."/>
            <person name="Baker S.E."/>
            <person name="Ciuffetti L.M."/>
            <person name="Grigoriev I.V."/>
            <person name="Zhong S."/>
            <person name="Turgeon B.G."/>
        </authorList>
    </citation>
    <scope>NUCLEOTIDE SEQUENCE [LARGE SCALE GENOMIC DNA]</scope>
    <source>
        <strain evidence="3">28A</strain>
    </source>
</reference>
<reference evidence="2 3" key="1">
    <citation type="journal article" date="2012" name="PLoS Pathog.">
        <title>Diverse lifestyles and strategies of plant pathogenesis encoded in the genomes of eighteen Dothideomycetes fungi.</title>
        <authorList>
            <person name="Ohm R.A."/>
            <person name="Feau N."/>
            <person name="Henrissat B."/>
            <person name="Schoch C.L."/>
            <person name="Horwitz B.A."/>
            <person name="Barry K.W."/>
            <person name="Condon B.J."/>
            <person name="Copeland A.C."/>
            <person name="Dhillon B."/>
            <person name="Glaser F."/>
            <person name="Hesse C.N."/>
            <person name="Kosti I."/>
            <person name="LaButti K."/>
            <person name="Lindquist E.A."/>
            <person name="Lucas S."/>
            <person name="Salamov A.A."/>
            <person name="Bradshaw R.E."/>
            <person name="Ciuffetti L."/>
            <person name="Hamelin R.C."/>
            <person name="Kema G.H.J."/>
            <person name="Lawrence C."/>
            <person name="Scott J.A."/>
            <person name="Spatafora J.W."/>
            <person name="Turgeon B.G."/>
            <person name="de Wit P.J.G.M."/>
            <person name="Zhong S."/>
            <person name="Goodwin S.B."/>
            <person name="Grigoriev I.V."/>
        </authorList>
    </citation>
    <scope>NUCLEOTIDE SEQUENCE [LARGE SCALE GENOMIC DNA]</scope>
    <source>
        <strain evidence="3">28A</strain>
    </source>
</reference>
<dbReference type="RefSeq" id="XP_008025040.1">
    <property type="nucleotide sequence ID" value="XM_008026849.1"/>
</dbReference>
<proteinExistence type="predicted"/>
<accession>R0KBY8</accession>
<feature type="compositionally biased region" description="Acidic residues" evidence="1">
    <location>
        <begin position="174"/>
        <end position="187"/>
    </location>
</feature>
<dbReference type="EMBL" id="KB908592">
    <property type="protein sequence ID" value="EOA86914.1"/>
    <property type="molecule type" value="Genomic_DNA"/>
</dbReference>
<dbReference type="AlphaFoldDB" id="R0KBY8"/>
<evidence type="ECO:0000313" key="2">
    <source>
        <dbReference type="EMBL" id="EOA86914.1"/>
    </source>
</evidence>
<feature type="compositionally biased region" description="Acidic residues" evidence="1">
    <location>
        <begin position="194"/>
        <end position="204"/>
    </location>
</feature>
<keyword evidence="3" id="KW-1185">Reference proteome</keyword>
<protein>
    <submittedName>
        <fullName evidence="2">Uncharacterized protein</fullName>
    </submittedName>
</protein>
<dbReference type="OrthoDB" id="3695575at2759"/>
<evidence type="ECO:0000256" key="1">
    <source>
        <dbReference type="SAM" id="MobiDB-lite"/>
    </source>
</evidence>
<organism evidence="2 3">
    <name type="scientific">Exserohilum turcicum (strain 28A)</name>
    <name type="common">Northern leaf blight fungus</name>
    <name type="synonym">Setosphaeria turcica</name>
    <dbReference type="NCBI Taxonomy" id="671987"/>
    <lineage>
        <taxon>Eukaryota</taxon>
        <taxon>Fungi</taxon>
        <taxon>Dikarya</taxon>
        <taxon>Ascomycota</taxon>
        <taxon>Pezizomycotina</taxon>
        <taxon>Dothideomycetes</taxon>
        <taxon>Pleosporomycetidae</taxon>
        <taxon>Pleosporales</taxon>
        <taxon>Pleosporineae</taxon>
        <taxon>Pleosporaceae</taxon>
        <taxon>Exserohilum</taxon>
    </lineage>
</organism>
<dbReference type="GeneID" id="19403523"/>
<dbReference type="HOGENOM" id="CLU_101884_0_0_1"/>